<dbReference type="VEuPathDB" id="MicrosporidiaDB:CWI38_0638p0040"/>
<evidence type="ECO:0000256" key="1">
    <source>
        <dbReference type="ARBA" id="ARBA00004604"/>
    </source>
</evidence>
<name>A0A4Q9LVX1_9MICR</name>
<dbReference type="InterPro" id="IPR042239">
    <property type="entry name" value="Nop_C"/>
</dbReference>
<dbReference type="PANTHER" id="PTHR10894:SF1">
    <property type="entry name" value="NUCLEOLAR PROTEIN 58"/>
    <property type="match status" value="1"/>
</dbReference>
<dbReference type="FunFam" id="1.10.246.90:FF:000005">
    <property type="entry name" value="Nucleolar protein 5, putative"/>
    <property type="match status" value="1"/>
</dbReference>
<dbReference type="SUPFAM" id="SSF89124">
    <property type="entry name" value="Nop domain"/>
    <property type="match status" value="1"/>
</dbReference>
<dbReference type="PANTHER" id="PTHR10894">
    <property type="entry name" value="NUCLEOLAR PROTEIN 5 NUCLEOLAR PROTEIN NOP5 NOP58"/>
    <property type="match status" value="1"/>
</dbReference>
<evidence type="ECO:0000256" key="4">
    <source>
        <dbReference type="ARBA" id="ARBA00022517"/>
    </source>
</evidence>
<evidence type="ECO:0000256" key="2">
    <source>
        <dbReference type="ARBA" id="ARBA00009211"/>
    </source>
</evidence>
<dbReference type="AlphaFoldDB" id="A0A4Q9LVX1"/>
<keyword evidence="5" id="KW-0539">Nucleus</keyword>
<dbReference type="STRING" id="1176355.A0A4Q9LVX1"/>
<dbReference type="InterPro" id="IPR036070">
    <property type="entry name" value="Nop_dom_sf"/>
</dbReference>
<evidence type="ECO:0000256" key="6">
    <source>
        <dbReference type="ARBA" id="ARBA00024837"/>
    </source>
</evidence>
<evidence type="ECO:0000313" key="9">
    <source>
        <dbReference type="Proteomes" id="UP000292282"/>
    </source>
</evidence>
<proteinExistence type="inferred from homology"/>
<keyword evidence="4" id="KW-0690">Ribosome biogenesis</keyword>
<dbReference type="InterPro" id="IPR002687">
    <property type="entry name" value="Nop_dom"/>
</dbReference>
<dbReference type="Proteomes" id="UP000292282">
    <property type="component" value="Unassembled WGS sequence"/>
</dbReference>
<dbReference type="GO" id="GO:0031428">
    <property type="term" value="C:box C/D methylation guide snoRNP complex"/>
    <property type="evidence" value="ECO:0007669"/>
    <property type="project" value="InterPro"/>
</dbReference>
<protein>
    <recommendedName>
        <fullName evidence="3">Nucleolar protein 58</fullName>
    </recommendedName>
</protein>
<comment type="function">
    <text evidence="6">Required for pre-18S rRNA processing. May bind microtubules.</text>
</comment>
<dbReference type="GO" id="GO:0032040">
    <property type="term" value="C:small-subunit processome"/>
    <property type="evidence" value="ECO:0007669"/>
    <property type="project" value="InterPro"/>
</dbReference>
<dbReference type="Gene3D" id="1.10.246.90">
    <property type="entry name" value="Nop domain"/>
    <property type="match status" value="1"/>
</dbReference>
<dbReference type="GO" id="GO:0030515">
    <property type="term" value="F:snoRNA binding"/>
    <property type="evidence" value="ECO:0007669"/>
    <property type="project" value="InterPro"/>
</dbReference>
<sequence>MIFLYEAPTGFVLFKKLNKEDSQIQMADYKKFEDPLSAISTFEVLTAGKVPTILKDFLKSFFCDSKDTLIVSDKKIVQELSSILKIKVESDSPEVFREIRKNINSYLNINDDDFRSTASCIAHKLGHHSLKIDPSKIDSLVVQTINLLDDLDKDINTHCMRLREWYGFHFPELSTFLENNQEFLRSLLILKRKEFIKEIEKNKMLEFMDEERFSEIERLAEVSMGTEISENDCERICDDARSVLKMFDYRNELNEYLVNRMQSVAPNLSALLGEMVGARILARAGSLANLIKYPASTLQILGAEKALFFALRNKSNTPKYGIIYHSSLVGHAPIPLKGKISRVLAAKASMAARIDAFSETKDNSFGVKARIYVEERMKQLEGKSKKKRIPQKTPKFKINPSESISKLKEYEENLAKKIKK</sequence>
<evidence type="ECO:0000256" key="3">
    <source>
        <dbReference type="ARBA" id="ARBA00020379"/>
    </source>
</evidence>
<accession>A0A4Q9LVX1</accession>
<comment type="caution">
    <text evidence="8">The sequence shown here is derived from an EMBL/GenBank/DDBJ whole genome shotgun (WGS) entry which is preliminary data.</text>
</comment>
<dbReference type="InterPro" id="IPR045056">
    <property type="entry name" value="Nop56/Nop58"/>
</dbReference>
<dbReference type="OrthoDB" id="6780543at2759"/>
<feature type="domain" description="Nop" evidence="7">
    <location>
        <begin position="264"/>
        <end position="382"/>
    </location>
</feature>
<dbReference type="PROSITE" id="PS51358">
    <property type="entry name" value="NOP"/>
    <property type="match status" value="1"/>
</dbReference>
<organism evidence="8 9">
    <name type="scientific">Hamiltosporidium tvaerminnensis</name>
    <dbReference type="NCBI Taxonomy" id="1176355"/>
    <lineage>
        <taxon>Eukaryota</taxon>
        <taxon>Fungi</taxon>
        <taxon>Fungi incertae sedis</taxon>
        <taxon>Microsporidia</taxon>
        <taxon>Dubosqiidae</taxon>
        <taxon>Hamiltosporidium</taxon>
    </lineage>
</organism>
<comment type="subcellular location">
    <subcellularLocation>
        <location evidence="1">Nucleus</location>
        <location evidence="1">Nucleolus</location>
    </subcellularLocation>
</comment>
<keyword evidence="9" id="KW-1185">Reference proteome</keyword>
<dbReference type="Pfam" id="PF01798">
    <property type="entry name" value="Nop"/>
    <property type="match status" value="1"/>
</dbReference>
<dbReference type="EMBL" id="PITK01000638">
    <property type="protein sequence ID" value="TBU12764.1"/>
    <property type="molecule type" value="Genomic_DNA"/>
</dbReference>
<reference evidence="8 9" key="1">
    <citation type="submission" date="2017-12" db="EMBL/GenBank/DDBJ databases">
        <authorList>
            <person name="Pombert J.-F."/>
            <person name="Haag K.L."/>
            <person name="Ebert D."/>
        </authorList>
    </citation>
    <scope>NUCLEOTIDE SEQUENCE [LARGE SCALE GENOMIC DNA]</scope>
    <source>
        <strain evidence="8">IL-G-3</strain>
    </source>
</reference>
<comment type="similarity">
    <text evidence="2">Belongs to the NOP5/NOP56 family.</text>
</comment>
<evidence type="ECO:0000259" key="7">
    <source>
        <dbReference type="PROSITE" id="PS51358"/>
    </source>
</evidence>
<dbReference type="InterPro" id="IPR012976">
    <property type="entry name" value="NOSIC"/>
</dbReference>
<evidence type="ECO:0000256" key="5">
    <source>
        <dbReference type="ARBA" id="ARBA00023242"/>
    </source>
</evidence>
<gene>
    <name evidence="8" type="ORF">CWI38_0638p0040</name>
</gene>
<evidence type="ECO:0000313" key="8">
    <source>
        <dbReference type="EMBL" id="TBU12764.1"/>
    </source>
</evidence>
<dbReference type="SMART" id="SM00931">
    <property type="entry name" value="NOSIC"/>
    <property type="match status" value="1"/>
</dbReference>
<dbReference type="Gene3D" id="1.10.287.4070">
    <property type="match status" value="1"/>
</dbReference>
<dbReference type="GO" id="GO:0042254">
    <property type="term" value="P:ribosome biogenesis"/>
    <property type="evidence" value="ECO:0007669"/>
    <property type="project" value="UniProtKB-KW"/>
</dbReference>